<proteinExistence type="predicted"/>
<reference evidence="1 2" key="1">
    <citation type="submission" date="2015-09" db="EMBL/GenBank/DDBJ databases">
        <title>Trachymyrmex cornetzi WGS genome.</title>
        <authorList>
            <person name="Nygaard S."/>
            <person name="Hu H."/>
            <person name="Boomsma J."/>
            <person name="Zhang G."/>
        </authorList>
    </citation>
    <scope>NUCLEOTIDE SEQUENCE [LARGE SCALE GENOMIC DNA]</scope>
    <source>
        <strain evidence="1">Tcor2-1</strain>
        <tissue evidence="1">Whole body</tissue>
    </source>
</reference>
<name>A0A195ENU5_9HYME</name>
<dbReference type="AlphaFoldDB" id="A0A195ENU5"/>
<accession>A0A195ENU5</accession>
<evidence type="ECO:0000313" key="2">
    <source>
        <dbReference type="Proteomes" id="UP000078492"/>
    </source>
</evidence>
<gene>
    <name evidence="1" type="ORF">ALC57_00844</name>
</gene>
<dbReference type="Proteomes" id="UP000078492">
    <property type="component" value="Unassembled WGS sequence"/>
</dbReference>
<protein>
    <submittedName>
        <fullName evidence="1">Uncharacterized protein</fullName>
    </submittedName>
</protein>
<keyword evidence="2" id="KW-1185">Reference proteome</keyword>
<sequence length="39" mass="4458">MAVKHPLEHLDPGSGFIKIFLRKKRLTICFHFIVCTSSS</sequence>
<dbReference type="EMBL" id="KQ978625">
    <property type="protein sequence ID" value="KYN29582.1"/>
    <property type="molecule type" value="Genomic_DNA"/>
</dbReference>
<organism evidence="1 2">
    <name type="scientific">Trachymyrmex cornetzi</name>
    <dbReference type="NCBI Taxonomy" id="471704"/>
    <lineage>
        <taxon>Eukaryota</taxon>
        <taxon>Metazoa</taxon>
        <taxon>Ecdysozoa</taxon>
        <taxon>Arthropoda</taxon>
        <taxon>Hexapoda</taxon>
        <taxon>Insecta</taxon>
        <taxon>Pterygota</taxon>
        <taxon>Neoptera</taxon>
        <taxon>Endopterygota</taxon>
        <taxon>Hymenoptera</taxon>
        <taxon>Apocrita</taxon>
        <taxon>Aculeata</taxon>
        <taxon>Formicoidea</taxon>
        <taxon>Formicidae</taxon>
        <taxon>Myrmicinae</taxon>
        <taxon>Trachymyrmex</taxon>
    </lineage>
</organism>
<evidence type="ECO:0000313" key="1">
    <source>
        <dbReference type="EMBL" id="KYN29582.1"/>
    </source>
</evidence>